<dbReference type="OrthoDB" id="2121326at2759"/>
<proteinExistence type="inferred from homology"/>
<protein>
    <recommendedName>
        <fullName evidence="3">Thioredoxin domain-containing protein</fullName>
    </recommendedName>
</protein>
<dbReference type="Pfam" id="PF00085">
    <property type="entry name" value="Thioredoxin"/>
    <property type="match status" value="1"/>
</dbReference>
<dbReference type="InterPro" id="IPR013766">
    <property type="entry name" value="Thioredoxin_domain"/>
</dbReference>
<reference evidence="4" key="1">
    <citation type="journal article" date="2020" name="bioRxiv">
        <title>Comparative genomics of Chlamydomonas.</title>
        <authorList>
            <person name="Craig R.J."/>
            <person name="Hasan A.R."/>
            <person name="Ness R.W."/>
            <person name="Keightley P.D."/>
        </authorList>
    </citation>
    <scope>NUCLEOTIDE SEQUENCE</scope>
    <source>
        <strain evidence="4">CCAP 11/70</strain>
    </source>
</reference>
<gene>
    <name evidence="4" type="ORF">HYH03_017928</name>
</gene>
<feature type="domain" description="Thioredoxin" evidence="3">
    <location>
        <begin position="1"/>
        <end position="108"/>
    </location>
</feature>
<dbReference type="SUPFAM" id="SSF52833">
    <property type="entry name" value="Thioredoxin-like"/>
    <property type="match status" value="1"/>
</dbReference>
<evidence type="ECO:0000256" key="2">
    <source>
        <dbReference type="SAM" id="MobiDB-lite"/>
    </source>
</evidence>
<dbReference type="GO" id="GO:0045454">
    <property type="term" value="P:cell redox homeostasis"/>
    <property type="evidence" value="ECO:0007669"/>
    <property type="project" value="TreeGrafter"/>
</dbReference>
<dbReference type="AlphaFoldDB" id="A0A836BQ27"/>
<evidence type="ECO:0000313" key="4">
    <source>
        <dbReference type="EMBL" id="KAG2483193.1"/>
    </source>
</evidence>
<keyword evidence="5" id="KW-1185">Reference proteome</keyword>
<evidence type="ECO:0000259" key="3">
    <source>
        <dbReference type="PROSITE" id="PS51352"/>
    </source>
</evidence>
<dbReference type="InterPro" id="IPR036249">
    <property type="entry name" value="Thioredoxin-like_sf"/>
</dbReference>
<accession>A0A836BQ27</accession>
<evidence type="ECO:0000313" key="5">
    <source>
        <dbReference type="Proteomes" id="UP000612055"/>
    </source>
</evidence>
<dbReference type="Gene3D" id="3.40.30.10">
    <property type="entry name" value="Glutaredoxin"/>
    <property type="match status" value="1"/>
</dbReference>
<evidence type="ECO:0000256" key="1">
    <source>
        <dbReference type="ARBA" id="ARBA00008987"/>
    </source>
</evidence>
<dbReference type="Proteomes" id="UP000612055">
    <property type="component" value="Unassembled WGS sequence"/>
</dbReference>
<comment type="caution">
    <text evidence="4">The sequence shown here is derived from an EMBL/GenBank/DDBJ whole genome shotgun (WGS) entry which is preliminary data.</text>
</comment>
<dbReference type="PROSITE" id="PS51352">
    <property type="entry name" value="THIOREDOXIN_2"/>
    <property type="match status" value="1"/>
</dbReference>
<organism evidence="4 5">
    <name type="scientific">Edaphochlamys debaryana</name>
    <dbReference type="NCBI Taxonomy" id="47281"/>
    <lineage>
        <taxon>Eukaryota</taxon>
        <taxon>Viridiplantae</taxon>
        <taxon>Chlorophyta</taxon>
        <taxon>core chlorophytes</taxon>
        <taxon>Chlorophyceae</taxon>
        <taxon>CS clade</taxon>
        <taxon>Chlamydomonadales</taxon>
        <taxon>Chlamydomonadales incertae sedis</taxon>
        <taxon>Edaphochlamys</taxon>
    </lineage>
</organism>
<sequence>MKDINSIQQLVDELADAGDRLVIVEFYAQWCNACRALFPKICRLVGERPEVLFLKVNFDDNKDAARTLGVKVLPYFHFYLGAQGRVAAFSCTISKLQLFKDNLEAYSSPFCSIGAPAGLPEFPAVVPHPELRSSAMGSAGPSSDSDFEELHPLADTPTVVG</sequence>
<dbReference type="EMBL" id="JAEHOE010000186">
    <property type="protein sequence ID" value="KAG2483193.1"/>
    <property type="molecule type" value="Genomic_DNA"/>
</dbReference>
<dbReference type="PANTHER" id="PTHR43601">
    <property type="entry name" value="THIOREDOXIN, MITOCHONDRIAL"/>
    <property type="match status" value="1"/>
</dbReference>
<dbReference type="PANTHER" id="PTHR43601:SF32">
    <property type="entry name" value="THIOREDOXIN-LIKE 2-2, CHLOROPLASTIC"/>
    <property type="match status" value="1"/>
</dbReference>
<name>A0A836BQ27_9CHLO</name>
<dbReference type="CDD" id="cd02947">
    <property type="entry name" value="TRX_family"/>
    <property type="match status" value="1"/>
</dbReference>
<comment type="similarity">
    <text evidence="1">Belongs to the thioredoxin family.</text>
</comment>
<feature type="region of interest" description="Disordered" evidence="2">
    <location>
        <begin position="133"/>
        <end position="161"/>
    </location>
</feature>